<dbReference type="PANTHER" id="PTHR24082:SF283">
    <property type="entry name" value="NUCLEAR HORMONE RECEPTOR HR96"/>
    <property type="match status" value="1"/>
</dbReference>
<keyword evidence="5 10" id="KW-0805">Transcription regulation</keyword>
<accession>A0AAW1VDN7</accession>
<dbReference type="Proteomes" id="UP001431783">
    <property type="component" value="Unassembled WGS sequence"/>
</dbReference>
<dbReference type="PROSITE" id="PS51030">
    <property type="entry name" value="NUCLEAR_REC_DBD_2"/>
    <property type="match status" value="1"/>
</dbReference>
<evidence type="ECO:0000259" key="11">
    <source>
        <dbReference type="PROSITE" id="PS51030"/>
    </source>
</evidence>
<keyword evidence="8 10" id="KW-0675">Receptor</keyword>
<dbReference type="GO" id="GO:0006950">
    <property type="term" value="P:response to stress"/>
    <property type="evidence" value="ECO:0007669"/>
    <property type="project" value="UniProtKB-ARBA"/>
</dbReference>
<evidence type="ECO:0000256" key="1">
    <source>
        <dbReference type="ARBA" id="ARBA00004123"/>
    </source>
</evidence>
<dbReference type="SUPFAM" id="SSF48508">
    <property type="entry name" value="Nuclear receptor ligand-binding domain"/>
    <property type="match status" value="1"/>
</dbReference>
<dbReference type="InterPro" id="IPR013088">
    <property type="entry name" value="Znf_NHR/GATA"/>
</dbReference>
<dbReference type="GO" id="GO:0008270">
    <property type="term" value="F:zinc ion binding"/>
    <property type="evidence" value="ECO:0007669"/>
    <property type="project" value="UniProtKB-KW"/>
</dbReference>
<keyword evidence="6 10" id="KW-0238">DNA-binding</keyword>
<dbReference type="GO" id="GO:0004879">
    <property type="term" value="F:nuclear receptor activity"/>
    <property type="evidence" value="ECO:0007669"/>
    <property type="project" value="TreeGrafter"/>
</dbReference>
<dbReference type="Pfam" id="PF00105">
    <property type="entry name" value="zf-C4"/>
    <property type="match status" value="1"/>
</dbReference>
<dbReference type="PANTHER" id="PTHR24082">
    <property type="entry name" value="NUCLEAR HORMONE RECEPTOR"/>
    <property type="match status" value="1"/>
</dbReference>
<proteinExistence type="inferred from homology"/>
<keyword evidence="9 10" id="KW-0539">Nucleus</keyword>
<evidence type="ECO:0000256" key="5">
    <source>
        <dbReference type="ARBA" id="ARBA00023015"/>
    </source>
</evidence>
<dbReference type="GO" id="GO:0005634">
    <property type="term" value="C:nucleus"/>
    <property type="evidence" value="ECO:0007669"/>
    <property type="project" value="UniProtKB-SubCell"/>
</dbReference>
<protein>
    <recommendedName>
        <fullName evidence="15">Nuclear hormone receptor HR96</fullName>
    </recommendedName>
</protein>
<evidence type="ECO:0008006" key="15">
    <source>
        <dbReference type="Google" id="ProtNLM"/>
    </source>
</evidence>
<dbReference type="GO" id="GO:0000978">
    <property type="term" value="F:RNA polymerase II cis-regulatory region sequence-specific DNA binding"/>
    <property type="evidence" value="ECO:0007669"/>
    <property type="project" value="TreeGrafter"/>
</dbReference>
<evidence type="ECO:0000313" key="13">
    <source>
        <dbReference type="EMBL" id="KAK9890568.1"/>
    </source>
</evidence>
<comment type="subcellular location">
    <subcellularLocation>
        <location evidence="1 10">Nucleus</location>
    </subcellularLocation>
</comment>
<dbReference type="GO" id="GO:0000122">
    <property type="term" value="P:negative regulation of transcription by RNA polymerase II"/>
    <property type="evidence" value="ECO:0007669"/>
    <property type="project" value="TreeGrafter"/>
</dbReference>
<dbReference type="InterPro" id="IPR001628">
    <property type="entry name" value="Znf_hrmn_rcpt"/>
</dbReference>
<evidence type="ECO:0000259" key="12">
    <source>
        <dbReference type="PROSITE" id="PS51843"/>
    </source>
</evidence>
<keyword evidence="14" id="KW-1185">Reference proteome</keyword>
<keyword evidence="3 10" id="KW-0863">Zinc-finger</keyword>
<comment type="similarity">
    <text evidence="10">Belongs to the nuclear hormone receptor family.</text>
</comment>
<reference evidence="13 14" key="1">
    <citation type="submission" date="2023-03" db="EMBL/GenBank/DDBJ databases">
        <title>Genome insight into feeding habits of ladybird beetles.</title>
        <authorList>
            <person name="Li H.-S."/>
            <person name="Huang Y.-H."/>
            <person name="Pang H."/>
        </authorList>
    </citation>
    <scope>NUCLEOTIDE SEQUENCE [LARGE SCALE GENOMIC DNA]</scope>
    <source>
        <strain evidence="13">SYSU_2023b</strain>
        <tissue evidence="13">Whole body</tissue>
    </source>
</reference>
<evidence type="ECO:0000256" key="6">
    <source>
        <dbReference type="ARBA" id="ARBA00023125"/>
    </source>
</evidence>
<dbReference type="Pfam" id="PF00104">
    <property type="entry name" value="Hormone_recep"/>
    <property type="match status" value="1"/>
</dbReference>
<organism evidence="13 14">
    <name type="scientific">Henosepilachna vigintioctopunctata</name>
    <dbReference type="NCBI Taxonomy" id="420089"/>
    <lineage>
        <taxon>Eukaryota</taxon>
        <taxon>Metazoa</taxon>
        <taxon>Ecdysozoa</taxon>
        <taxon>Arthropoda</taxon>
        <taxon>Hexapoda</taxon>
        <taxon>Insecta</taxon>
        <taxon>Pterygota</taxon>
        <taxon>Neoptera</taxon>
        <taxon>Endopterygota</taxon>
        <taxon>Coleoptera</taxon>
        <taxon>Polyphaga</taxon>
        <taxon>Cucujiformia</taxon>
        <taxon>Coccinelloidea</taxon>
        <taxon>Coccinellidae</taxon>
        <taxon>Epilachninae</taxon>
        <taxon>Epilachnini</taxon>
        <taxon>Henosepilachna</taxon>
    </lineage>
</organism>
<dbReference type="GO" id="GO:0045944">
    <property type="term" value="P:positive regulation of transcription by RNA polymerase II"/>
    <property type="evidence" value="ECO:0007669"/>
    <property type="project" value="TreeGrafter"/>
</dbReference>
<keyword evidence="2 10" id="KW-0479">Metal-binding</keyword>
<dbReference type="PROSITE" id="PS00031">
    <property type="entry name" value="NUCLEAR_REC_DBD_1"/>
    <property type="match status" value="1"/>
</dbReference>
<dbReference type="GO" id="GO:0030154">
    <property type="term" value="P:cell differentiation"/>
    <property type="evidence" value="ECO:0007669"/>
    <property type="project" value="TreeGrafter"/>
</dbReference>
<evidence type="ECO:0000256" key="8">
    <source>
        <dbReference type="ARBA" id="ARBA00023170"/>
    </source>
</evidence>
<dbReference type="EMBL" id="JARQZJ010000126">
    <property type="protein sequence ID" value="KAK9890568.1"/>
    <property type="molecule type" value="Genomic_DNA"/>
</dbReference>
<evidence type="ECO:0000256" key="2">
    <source>
        <dbReference type="ARBA" id="ARBA00022723"/>
    </source>
</evidence>
<sequence length="532" mass="60275">MRNKINNKICGVCGDKALGCNFNAVTCESCKAFFRRNALLAKDFKCPFSDHCEITPITRRFCQKCRLDKCFSIGMCKNLILSEEERKVKRKKILENQSRKLKGFNAFKKGFRKIKKGDYSSHSTDESLQDYGTIEDNSISASSISGNLICTDDKNENGSNVISKEIELISSNDILVTSSSDVSVINMLTKAHKAQMVIDRTFGKTECESTMSRSLIQNENINNINAALEESSESVNISSSVHLSDLTRYVIGDNHMPSMDSNPLESILCEAIKLEFQTFCPIDRNHSKELNDAERAKLNELIVANKVVTAPMDEDVMESIASHTADPQPKLVTDQSLLDIINFTAIVIRRLIKMAKKINAFKNLCQEDQVALLKGGSTEIMILRSAIHYNSNSHTWQIPKQHQTFHINMDVLKLAKNNAYQIIEKFMKAFDNSWGTDENIILIMCAIALFTPDRPKVVHKDVIKLEQNSYYYLLRRYLECTFPGCEAKSTFLKLMQTISELHTFNDEVVNIYLDVNPSQLEPLLIELFDVKP</sequence>
<evidence type="ECO:0000256" key="9">
    <source>
        <dbReference type="ARBA" id="ARBA00023242"/>
    </source>
</evidence>
<dbReference type="SMART" id="SM00430">
    <property type="entry name" value="HOLI"/>
    <property type="match status" value="1"/>
</dbReference>
<dbReference type="SUPFAM" id="SSF57716">
    <property type="entry name" value="Glucocorticoid receptor-like (DNA-binding domain)"/>
    <property type="match status" value="1"/>
</dbReference>
<dbReference type="FunFam" id="3.30.50.10:FF:000042">
    <property type="entry name" value="Nuclear hormone receptor HR96"/>
    <property type="match status" value="1"/>
</dbReference>
<dbReference type="PRINTS" id="PR00398">
    <property type="entry name" value="STRDHORMONER"/>
</dbReference>
<dbReference type="InterPro" id="IPR050234">
    <property type="entry name" value="Nuclear_hormone_rcpt_NR1"/>
</dbReference>
<evidence type="ECO:0000256" key="7">
    <source>
        <dbReference type="ARBA" id="ARBA00023163"/>
    </source>
</evidence>
<dbReference type="FunFam" id="1.10.565.10:FF:000035">
    <property type="entry name" value="Nuclear hormone receptor HR96"/>
    <property type="match status" value="1"/>
</dbReference>
<comment type="caution">
    <text evidence="13">The sequence shown here is derived from an EMBL/GenBank/DDBJ whole genome shotgun (WGS) entry which is preliminary data.</text>
</comment>
<dbReference type="SMART" id="SM00399">
    <property type="entry name" value="ZnF_C4"/>
    <property type="match status" value="1"/>
</dbReference>
<feature type="domain" description="NR LBD" evidence="12">
    <location>
        <begin position="299"/>
        <end position="532"/>
    </location>
</feature>
<name>A0AAW1VDN7_9CUCU</name>
<feature type="domain" description="Nuclear receptor" evidence="11">
    <location>
        <begin position="7"/>
        <end position="82"/>
    </location>
</feature>
<dbReference type="AlphaFoldDB" id="A0AAW1VDN7"/>
<keyword evidence="7 10" id="KW-0804">Transcription</keyword>
<keyword evidence="4 10" id="KW-0862">Zinc</keyword>
<dbReference type="Gene3D" id="1.10.565.10">
    <property type="entry name" value="Retinoid X Receptor"/>
    <property type="match status" value="1"/>
</dbReference>
<gene>
    <name evidence="13" type="ORF">WA026_011938</name>
</gene>
<dbReference type="InterPro" id="IPR035500">
    <property type="entry name" value="NHR-like_dom_sf"/>
</dbReference>
<evidence type="ECO:0000313" key="14">
    <source>
        <dbReference type="Proteomes" id="UP001431783"/>
    </source>
</evidence>
<dbReference type="InterPro" id="IPR001723">
    <property type="entry name" value="Nuclear_hrmn_rcpt"/>
</dbReference>
<evidence type="ECO:0000256" key="10">
    <source>
        <dbReference type="RuleBase" id="RU004334"/>
    </source>
</evidence>
<evidence type="ECO:0000256" key="3">
    <source>
        <dbReference type="ARBA" id="ARBA00022771"/>
    </source>
</evidence>
<dbReference type="InterPro" id="IPR000536">
    <property type="entry name" value="Nucl_hrmn_rcpt_lig-bd"/>
</dbReference>
<dbReference type="Gene3D" id="3.30.50.10">
    <property type="entry name" value="Erythroid Transcription Factor GATA-1, subunit A"/>
    <property type="match status" value="1"/>
</dbReference>
<dbReference type="PRINTS" id="PR00047">
    <property type="entry name" value="STROIDFINGER"/>
</dbReference>
<evidence type="ECO:0000256" key="4">
    <source>
        <dbReference type="ARBA" id="ARBA00022833"/>
    </source>
</evidence>
<dbReference type="PROSITE" id="PS51843">
    <property type="entry name" value="NR_LBD"/>
    <property type="match status" value="1"/>
</dbReference>